<dbReference type="PANTHER" id="PTHR42878:SF7">
    <property type="entry name" value="SENSOR HISTIDINE KINASE GLRK"/>
    <property type="match status" value="1"/>
</dbReference>
<evidence type="ECO:0000256" key="11">
    <source>
        <dbReference type="SAM" id="Phobius"/>
    </source>
</evidence>
<dbReference type="SUPFAM" id="SSF47384">
    <property type="entry name" value="Homodimeric domain of signal transducing histidine kinase"/>
    <property type="match status" value="1"/>
</dbReference>
<dbReference type="CDD" id="cd00082">
    <property type="entry name" value="HisKA"/>
    <property type="match status" value="1"/>
</dbReference>
<protein>
    <recommendedName>
        <fullName evidence="3">histidine kinase</fullName>
        <ecNumber evidence="3">2.7.13.3</ecNumber>
    </recommendedName>
</protein>
<evidence type="ECO:0000256" key="2">
    <source>
        <dbReference type="ARBA" id="ARBA00004429"/>
    </source>
</evidence>
<keyword evidence="11" id="KW-1133">Transmembrane helix</keyword>
<dbReference type="InterPro" id="IPR013656">
    <property type="entry name" value="PAS_4"/>
</dbReference>
<keyword evidence="11" id="KW-0472">Membrane</keyword>
<feature type="region of interest" description="Disordered" evidence="10">
    <location>
        <begin position="787"/>
        <end position="812"/>
    </location>
</feature>
<evidence type="ECO:0000256" key="8">
    <source>
        <dbReference type="ARBA" id="ARBA00022840"/>
    </source>
</evidence>
<dbReference type="RefSeq" id="WP_102644756.1">
    <property type="nucleotide sequence ID" value="NZ_PNYA01000005.1"/>
</dbReference>
<dbReference type="Gene3D" id="3.30.450.20">
    <property type="entry name" value="PAS domain"/>
    <property type="match status" value="1"/>
</dbReference>
<dbReference type="SMART" id="SM01080">
    <property type="entry name" value="CHASE2"/>
    <property type="match status" value="1"/>
</dbReference>
<evidence type="ECO:0000313" key="14">
    <source>
        <dbReference type="Proteomes" id="UP000235616"/>
    </source>
</evidence>
<dbReference type="SMART" id="SM00387">
    <property type="entry name" value="HATPase_c"/>
    <property type="match status" value="1"/>
</dbReference>
<comment type="subcellular location">
    <subcellularLocation>
        <location evidence="2">Cell inner membrane</location>
        <topology evidence="2">Multi-pass membrane protein</topology>
    </subcellularLocation>
</comment>
<dbReference type="PROSITE" id="PS50109">
    <property type="entry name" value="HIS_KIN"/>
    <property type="match status" value="1"/>
</dbReference>
<dbReference type="InterPro" id="IPR050351">
    <property type="entry name" value="BphY/WalK/GraS-like"/>
</dbReference>
<dbReference type="GO" id="GO:0007234">
    <property type="term" value="P:osmosensory signaling via phosphorelay pathway"/>
    <property type="evidence" value="ECO:0007669"/>
    <property type="project" value="TreeGrafter"/>
</dbReference>
<dbReference type="SUPFAM" id="SSF55874">
    <property type="entry name" value="ATPase domain of HSP90 chaperone/DNA topoisomerase II/histidine kinase"/>
    <property type="match status" value="1"/>
</dbReference>
<evidence type="ECO:0000256" key="1">
    <source>
        <dbReference type="ARBA" id="ARBA00000085"/>
    </source>
</evidence>
<evidence type="ECO:0000256" key="3">
    <source>
        <dbReference type="ARBA" id="ARBA00012438"/>
    </source>
</evidence>
<sequence>MTPNESLAPPRRLRLTWRPELSVWHRFMREWLAIGCVGVVAIFACAVGDVATNFNRLVYDRMLTLRTQPLAPEIAVVRIDDDSVSALGRWPWPRTLQARLIDAVAKDGAAAIVYNVLLTEPAAGDDELARVLRSAPTYLPLYVDTRARGGVVGPVPELAAAAAGIGHIDVQPDSDGIVRGVALRERAAGVSWDYLVMPLLDDIRSGKIALADGRYRTAHAGPIPTSSTFEGGASGNAPSRVLIPFSGRVPDGAQVSAHDLLDGNVPAGALRGKVVFIGLTASGLLTHLATPITGTWGPTSDTLLHANALNALMMDSEIRPVRPRWLFVVSLVPLAALLAGLLFLSPWRTLLLTLGLALVCLIVSAVLLEYARVWLSPVPALMALLVVYPLWSWRRLEMTMSRLQRELQRLADDADTLPIIPVRPREVRGDALERHIALVEQAADRMQDMKRFVWDCLNSLPEPILVADRQGSICVANKAARECFARIGNSALEGRRLTDALGEMRFIKTIGPETVSDAEVLARWPEVLDPTDVERVRVVKRGIEVRDRAERDFLLRYARCRNARGEISGYWVVGLAEVTALHAAEQAREDALRLLSHDMRSPHASVLALIEEEMAVTRSERVRTLLEHIERYTRRALTLADDFVQLTRAESQAYLFEPVNLADVVLDASDEIWPQARAKGIFVETHFEGDGHWIHADRSLMTRAVTNLLNNAVKYSPTETSVLVSVTYVANDRVQCRIVDQGYGMTEDAQAHLFERFRRFRTTGQPQSQGAGLGMALVKTVVTRHEGEVSVESEPGRGTTVTVSLPRWDGDA</sequence>
<evidence type="ECO:0000256" key="6">
    <source>
        <dbReference type="ARBA" id="ARBA00022741"/>
    </source>
</evidence>
<keyword evidence="9" id="KW-0902">Two-component regulatory system</keyword>
<evidence type="ECO:0000256" key="4">
    <source>
        <dbReference type="ARBA" id="ARBA00022553"/>
    </source>
</evidence>
<reference evidence="13 14" key="1">
    <citation type="submission" date="2018-01" db="EMBL/GenBank/DDBJ databases">
        <title>Whole genome analyses suggest that Burkholderia sensu lato contains two further novel genera in the rhizoxinica-symbiotica group Mycetohabitans gen. nov., and Trinickia gen. nov.: implications for the evolution of diazotrophy and nodulation in the Burkholderiaceae.</title>
        <authorList>
            <person name="Estrada-de los Santos P."/>
            <person name="Palmer M."/>
            <person name="Chavez-Ramirez B."/>
            <person name="Beukes C."/>
            <person name="Steenkamp E.T."/>
            <person name="Hirsch A.M."/>
            <person name="Manyaka P."/>
            <person name="Maluk M."/>
            <person name="Lafos M."/>
            <person name="Crook M."/>
            <person name="Gross E."/>
            <person name="Simon M.F."/>
            <person name="Bueno dos Reis Junior F."/>
            <person name="Poole P.S."/>
            <person name="Venter S.N."/>
            <person name="James E.K."/>
        </authorList>
    </citation>
    <scope>NUCLEOTIDE SEQUENCE [LARGE SCALE GENOMIC DNA]</scope>
    <source>
        <strain evidence="13 14">GIMN1.004</strain>
    </source>
</reference>
<dbReference type="GO" id="GO:0000155">
    <property type="term" value="F:phosphorelay sensor kinase activity"/>
    <property type="evidence" value="ECO:0007669"/>
    <property type="project" value="InterPro"/>
</dbReference>
<keyword evidence="7 13" id="KW-0418">Kinase</keyword>
<dbReference type="Gene3D" id="3.30.565.10">
    <property type="entry name" value="Histidine kinase-like ATPase, C-terminal domain"/>
    <property type="match status" value="1"/>
</dbReference>
<keyword evidence="6" id="KW-0547">Nucleotide-binding</keyword>
<organism evidence="13 14">
    <name type="scientific">Trinickia dabaoshanensis</name>
    <dbReference type="NCBI Taxonomy" id="564714"/>
    <lineage>
        <taxon>Bacteria</taxon>
        <taxon>Pseudomonadati</taxon>
        <taxon>Pseudomonadota</taxon>
        <taxon>Betaproteobacteria</taxon>
        <taxon>Burkholderiales</taxon>
        <taxon>Burkholderiaceae</taxon>
        <taxon>Trinickia</taxon>
    </lineage>
</organism>
<dbReference type="GO" id="GO:0005524">
    <property type="term" value="F:ATP binding"/>
    <property type="evidence" value="ECO:0007669"/>
    <property type="project" value="UniProtKB-KW"/>
</dbReference>
<feature type="transmembrane region" description="Helical" evidence="11">
    <location>
        <begin position="325"/>
        <end position="344"/>
    </location>
</feature>
<evidence type="ECO:0000313" key="13">
    <source>
        <dbReference type="EMBL" id="PMS21690.1"/>
    </source>
</evidence>
<keyword evidence="11" id="KW-0812">Transmembrane</keyword>
<dbReference type="GO" id="GO:0000156">
    <property type="term" value="F:phosphorelay response regulator activity"/>
    <property type="evidence" value="ECO:0007669"/>
    <property type="project" value="TreeGrafter"/>
</dbReference>
<evidence type="ECO:0000259" key="12">
    <source>
        <dbReference type="PROSITE" id="PS50109"/>
    </source>
</evidence>
<dbReference type="GO" id="GO:0030295">
    <property type="term" value="F:protein kinase activator activity"/>
    <property type="evidence" value="ECO:0007669"/>
    <property type="project" value="TreeGrafter"/>
</dbReference>
<comment type="catalytic activity">
    <reaction evidence="1">
        <text>ATP + protein L-histidine = ADP + protein N-phospho-L-histidine.</text>
        <dbReference type="EC" id="2.7.13.3"/>
    </reaction>
</comment>
<dbReference type="InterPro" id="IPR004358">
    <property type="entry name" value="Sig_transdc_His_kin-like_C"/>
</dbReference>
<dbReference type="InterPro" id="IPR007890">
    <property type="entry name" value="CHASE2"/>
</dbReference>
<dbReference type="EMBL" id="PNYA01000005">
    <property type="protein sequence ID" value="PMS21690.1"/>
    <property type="molecule type" value="Genomic_DNA"/>
</dbReference>
<feature type="transmembrane region" description="Helical" evidence="11">
    <location>
        <begin position="31"/>
        <end position="52"/>
    </location>
</feature>
<keyword evidence="5" id="KW-0808">Transferase</keyword>
<dbReference type="PRINTS" id="PR00344">
    <property type="entry name" value="BCTRLSENSOR"/>
</dbReference>
<dbReference type="InterPro" id="IPR003661">
    <property type="entry name" value="HisK_dim/P_dom"/>
</dbReference>
<feature type="transmembrane region" description="Helical" evidence="11">
    <location>
        <begin position="373"/>
        <end position="391"/>
    </location>
</feature>
<dbReference type="AlphaFoldDB" id="A0A2N7VX02"/>
<evidence type="ECO:0000256" key="7">
    <source>
        <dbReference type="ARBA" id="ARBA00022777"/>
    </source>
</evidence>
<dbReference type="Gene3D" id="1.10.287.130">
    <property type="match status" value="1"/>
</dbReference>
<dbReference type="OrthoDB" id="9806704at2"/>
<dbReference type="FunFam" id="3.30.565.10:FF:000006">
    <property type="entry name" value="Sensor histidine kinase WalK"/>
    <property type="match status" value="1"/>
</dbReference>
<dbReference type="Pfam" id="PF02518">
    <property type="entry name" value="HATPase_c"/>
    <property type="match status" value="1"/>
</dbReference>
<dbReference type="GO" id="GO:0005886">
    <property type="term" value="C:plasma membrane"/>
    <property type="evidence" value="ECO:0007669"/>
    <property type="project" value="UniProtKB-SubCell"/>
</dbReference>
<dbReference type="InterPro" id="IPR036890">
    <property type="entry name" value="HATPase_C_sf"/>
</dbReference>
<dbReference type="InterPro" id="IPR036097">
    <property type="entry name" value="HisK_dim/P_sf"/>
</dbReference>
<feature type="domain" description="Histidine kinase" evidence="12">
    <location>
        <begin position="594"/>
        <end position="809"/>
    </location>
</feature>
<dbReference type="InterPro" id="IPR005467">
    <property type="entry name" value="His_kinase_dom"/>
</dbReference>
<comment type="caution">
    <text evidence="13">The sequence shown here is derived from an EMBL/GenBank/DDBJ whole genome shotgun (WGS) entry which is preliminary data.</text>
</comment>
<dbReference type="EC" id="2.7.13.3" evidence="3"/>
<proteinExistence type="predicted"/>
<accession>A0A2N7VX02</accession>
<gene>
    <name evidence="13" type="ORF">C0Z18_07525</name>
</gene>
<keyword evidence="8" id="KW-0067">ATP-binding</keyword>
<evidence type="ECO:0000256" key="10">
    <source>
        <dbReference type="SAM" id="MobiDB-lite"/>
    </source>
</evidence>
<name>A0A2N7VX02_9BURK</name>
<dbReference type="InterPro" id="IPR017181">
    <property type="entry name" value="Sig_transdc_His_kin_CHASE2"/>
</dbReference>
<dbReference type="InterPro" id="IPR003594">
    <property type="entry name" value="HATPase_dom"/>
</dbReference>
<evidence type="ECO:0000256" key="9">
    <source>
        <dbReference type="ARBA" id="ARBA00023012"/>
    </source>
</evidence>
<dbReference type="PANTHER" id="PTHR42878">
    <property type="entry name" value="TWO-COMPONENT HISTIDINE KINASE"/>
    <property type="match status" value="1"/>
</dbReference>
<feature type="transmembrane region" description="Helical" evidence="11">
    <location>
        <begin position="350"/>
        <end position="368"/>
    </location>
</feature>
<evidence type="ECO:0000256" key="5">
    <source>
        <dbReference type="ARBA" id="ARBA00022679"/>
    </source>
</evidence>
<dbReference type="Proteomes" id="UP000235616">
    <property type="component" value="Unassembled WGS sequence"/>
</dbReference>
<keyword evidence="14" id="KW-1185">Reference proteome</keyword>
<dbReference type="Pfam" id="PF08448">
    <property type="entry name" value="PAS_4"/>
    <property type="match status" value="1"/>
</dbReference>
<dbReference type="Pfam" id="PF05226">
    <property type="entry name" value="CHASE2"/>
    <property type="match status" value="1"/>
</dbReference>
<keyword evidence="4" id="KW-0597">Phosphoprotein</keyword>
<dbReference type="PIRSF" id="PIRSF037347">
    <property type="entry name" value="STHK_CHASE2_PAS_prd"/>
    <property type="match status" value="1"/>
</dbReference>